<name>A0A932CR35_UNCTE</name>
<comment type="subunit">
    <text evidence="3">Forms a complex with KhpB.</text>
</comment>
<organism evidence="4 5">
    <name type="scientific">Tectimicrobiota bacterium</name>
    <dbReference type="NCBI Taxonomy" id="2528274"/>
    <lineage>
        <taxon>Bacteria</taxon>
        <taxon>Pseudomonadati</taxon>
        <taxon>Nitrospinota/Tectimicrobiota group</taxon>
        <taxon>Candidatus Tectimicrobiota</taxon>
    </lineage>
</organism>
<evidence type="ECO:0000313" key="4">
    <source>
        <dbReference type="EMBL" id="MBI2877908.1"/>
    </source>
</evidence>
<dbReference type="InterPro" id="IPR020627">
    <property type="entry name" value="KhpA"/>
</dbReference>
<keyword evidence="2 3" id="KW-0694">RNA-binding</keyword>
<dbReference type="InterPro" id="IPR015946">
    <property type="entry name" value="KH_dom-like_a/b"/>
</dbReference>
<dbReference type="Proteomes" id="UP000769766">
    <property type="component" value="Unassembled WGS sequence"/>
</dbReference>
<dbReference type="InterPro" id="IPR009019">
    <property type="entry name" value="KH_sf_prok-type"/>
</dbReference>
<dbReference type="Gene3D" id="3.30.300.20">
    <property type="match status" value="1"/>
</dbReference>
<dbReference type="PANTHER" id="PTHR34654:SF1">
    <property type="entry name" value="RNA-BINDING PROTEIN KHPA"/>
    <property type="match status" value="1"/>
</dbReference>
<comment type="function">
    <text evidence="3">A probable RNA chaperone. Forms a complex with KhpB which binds to cellular RNA and controls its expression. Plays a role in peptidoglycan (PG) homeostasis and cell length regulation.</text>
</comment>
<protein>
    <recommendedName>
        <fullName evidence="3">RNA-binding protein KhpA</fullName>
    </recommendedName>
    <alternativeName>
        <fullName evidence="3">KH-domain protein A</fullName>
    </alternativeName>
</protein>
<dbReference type="CDD" id="cd22533">
    <property type="entry name" value="KH-II_YlqC-like"/>
    <property type="match status" value="1"/>
</dbReference>
<dbReference type="PROSITE" id="PS50084">
    <property type="entry name" value="KH_TYPE_1"/>
    <property type="match status" value="1"/>
</dbReference>
<comment type="caution">
    <text evidence="4">The sequence shown here is derived from an EMBL/GenBank/DDBJ whole genome shotgun (WGS) entry which is preliminary data.</text>
</comment>
<comment type="subcellular location">
    <subcellularLocation>
        <location evidence="3">Cytoplasm</location>
    </subcellularLocation>
</comment>
<dbReference type="PANTHER" id="PTHR34654">
    <property type="entry name" value="UPF0109 PROTEIN SCO5592"/>
    <property type="match status" value="1"/>
</dbReference>
<dbReference type="AlphaFoldDB" id="A0A932CR35"/>
<evidence type="ECO:0000256" key="1">
    <source>
        <dbReference type="ARBA" id="ARBA00022490"/>
    </source>
</evidence>
<gene>
    <name evidence="3" type="primary">khpA</name>
    <name evidence="4" type="ORF">HYY20_13615</name>
</gene>
<evidence type="ECO:0000313" key="5">
    <source>
        <dbReference type="Proteomes" id="UP000769766"/>
    </source>
</evidence>
<dbReference type="GO" id="GO:0003723">
    <property type="term" value="F:RNA binding"/>
    <property type="evidence" value="ECO:0007669"/>
    <property type="project" value="UniProtKB-UniRule"/>
</dbReference>
<comment type="similarity">
    <text evidence="3">Belongs to the KhpA RNA-binding protein family.</text>
</comment>
<dbReference type="Pfam" id="PF13083">
    <property type="entry name" value="KH_KhpA-B"/>
    <property type="match status" value="1"/>
</dbReference>
<dbReference type="GO" id="GO:0008360">
    <property type="term" value="P:regulation of cell shape"/>
    <property type="evidence" value="ECO:0007669"/>
    <property type="project" value="UniProtKB-KW"/>
</dbReference>
<keyword evidence="3" id="KW-0961">Cell wall biogenesis/degradation</keyword>
<keyword evidence="3" id="KW-0133">Cell shape</keyword>
<dbReference type="GO" id="GO:0009252">
    <property type="term" value="P:peptidoglycan biosynthetic process"/>
    <property type="evidence" value="ECO:0007669"/>
    <property type="project" value="UniProtKB-UniRule"/>
</dbReference>
<keyword evidence="3" id="KW-0143">Chaperone</keyword>
<dbReference type="SUPFAM" id="SSF54814">
    <property type="entry name" value="Prokaryotic type KH domain (KH-domain type II)"/>
    <property type="match status" value="1"/>
</dbReference>
<dbReference type="GO" id="GO:0005737">
    <property type="term" value="C:cytoplasm"/>
    <property type="evidence" value="ECO:0007669"/>
    <property type="project" value="UniProtKB-SubCell"/>
</dbReference>
<proteinExistence type="inferred from homology"/>
<dbReference type="GO" id="GO:0071555">
    <property type="term" value="P:cell wall organization"/>
    <property type="evidence" value="ECO:0007669"/>
    <property type="project" value="UniProtKB-KW"/>
</dbReference>
<dbReference type="HAMAP" id="MF_00088">
    <property type="entry name" value="KhpA"/>
    <property type="match status" value="1"/>
</dbReference>
<sequence>MDAKELVVCITKAIVDQPELVKVNGVEGENSVVIELKVAKDDMGKVIGKEGKTISAIRTILSATRAQKRKRHILELLE</sequence>
<reference evidence="4" key="1">
    <citation type="submission" date="2020-07" db="EMBL/GenBank/DDBJ databases">
        <title>Huge and variable diversity of episymbiotic CPR bacteria and DPANN archaea in groundwater ecosystems.</title>
        <authorList>
            <person name="He C.Y."/>
            <person name="Keren R."/>
            <person name="Whittaker M."/>
            <person name="Farag I.F."/>
            <person name="Doudna J."/>
            <person name="Cate J.H.D."/>
            <person name="Banfield J.F."/>
        </authorList>
    </citation>
    <scope>NUCLEOTIDE SEQUENCE</scope>
    <source>
        <strain evidence="4">NC_groundwater_672_Ag_B-0.1um_62_36</strain>
    </source>
</reference>
<keyword evidence="1 3" id="KW-0963">Cytoplasm</keyword>
<accession>A0A932CR35</accession>
<evidence type="ECO:0000256" key="2">
    <source>
        <dbReference type="ARBA" id="ARBA00022884"/>
    </source>
</evidence>
<evidence type="ECO:0000256" key="3">
    <source>
        <dbReference type="HAMAP-Rule" id="MF_00088"/>
    </source>
</evidence>
<dbReference type="EMBL" id="JACPRF010000413">
    <property type="protein sequence ID" value="MBI2877908.1"/>
    <property type="molecule type" value="Genomic_DNA"/>
</dbReference>